<keyword evidence="6" id="KW-0249">Electron transport</keyword>
<keyword evidence="4" id="KW-0001">2Fe-2S</keyword>
<dbReference type="EMBL" id="JAGTTL010000012">
    <property type="protein sequence ID" value="KAK6315156.1"/>
    <property type="molecule type" value="Genomic_DNA"/>
</dbReference>
<dbReference type="PANTHER" id="PTHR23426">
    <property type="entry name" value="FERREDOXIN/ADRENODOXIN"/>
    <property type="match status" value="1"/>
</dbReference>
<feature type="compositionally biased region" description="Basic and acidic residues" evidence="11">
    <location>
        <begin position="53"/>
        <end position="62"/>
    </location>
</feature>
<evidence type="ECO:0000256" key="11">
    <source>
        <dbReference type="SAM" id="MobiDB-lite"/>
    </source>
</evidence>
<dbReference type="CDD" id="cd00207">
    <property type="entry name" value="fer2"/>
    <property type="match status" value="1"/>
</dbReference>
<keyword evidence="9" id="KW-0496">Mitochondrion</keyword>
<dbReference type="PANTHER" id="PTHR23426:SF75">
    <property type="entry name" value="ADRENODOXIN"/>
    <property type="match status" value="1"/>
</dbReference>
<keyword evidence="14" id="KW-1185">Reference proteome</keyword>
<feature type="domain" description="2Fe-2S ferredoxin-type" evidence="12">
    <location>
        <begin position="204"/>
        <end position="308"/>
    </location>
</feature>
<dbReference type="GO" id="GO:0046872">
    <property type="term" value="F:metal ion binding"/>
    <property type="evidence" value="ECO:0007669"/>
    <property type="project" value="UniProtKB-KW"/>
</dbReference>
<dbReference type="PRINTS" id="PR00355">
    <property type="entry name" value="ADRENODOXIN"/>
</dbReference>
<comment type="cofactor">
    <cofactor evidence="10">
        <name>[2Fe-2S] cluster</name>
        <dbReference type="ChEBI" id="CHEBI:190135"/>
    </cofactor>
</comment>
<dbReference type="InterPro" id="IPR001055">
    <property type="entry name" value="Adrenodoxin-like"/>
</dbReference>
<evidence type="ECO:0000256" key="1">
    <source>
        <dbReference type="ARBA" id="ARBA00004305"/>
    </source>
</evidence>
<keyword evidence="8" id="KW-0411">Iron-sulfur</keyword>
<proteinExistence type="inferred from homology"/>
<feature type="region of interest" description="Disordered" evidence="11">
    <location>
        <begin position="34"/>
        <end position="62"/>
    </location>
</feature>
<dbReference type="GO" id="GO:0051537">
    <property type="term" value="F:2 iron, 2 sulfur cluster binding"/>
    <property type="evidence" value="ECO:0007669"/>
    <property type="project" value="UniProtKB-KW"/>
</dbReference>
<comment type="caution">
    <text evidence="13">The sequence shown here is derived from an EMBL/GenBank/DDBJ whole genome shotgun (WGS) entry which is preliminary data.</text>
</comment>
<dbReference type="InterPro" id="IPR001041">
    <property type="entry name" value="2Fe-2S_ferredoxin-type"/>
</dbReference>
<evidence type="ECO:0000256" key="2">
    <source>
        <dbReference type="ARBA" id="ARBA00010914"/>
    </source>
</evidence>
<keyword evidence="3" id="KW-0813">Transport</keyword>
<feature type="region of interest" description="Disordered" evidence="11">
    <location>
        <begin position="90"/>
        <end position="118"/>
    </location>
</feature>
<dbReference type="Pfam" id="PF00111">
    <property type="entry name" value="Fer2"/>
    <property type="match status" value="1"/>
</dbReference>
<feature type="compositionally biased region" description="Polar residues" evidence="11">
    <location>
        <begin position="94"/>
        <end position="113"/>
    </location>
</feature>
<organism evidence="13 14">
    <name type="scientific">Coregonus suidteri</name>
    <dbReference type="NCBI Taxonomy" id="861788"/>
    <lineage>
        <taxon>Eukaryota</taxon>
        <taxon>Metazoa</taxon>
        <taxon>Chordata</taxon>
        <taxon>Craniata</taxon>
        <taxon>Vertebrata</taxon>
        <taxon>Euteleostomi</taxon>
        <taxon>Actinopterygii</taxon>
        <taxon>Neopterygii</taxon>
        <taxon>Teleostei</taxon>
        <taxon>Protacanthopterygii</taxon>
        <taxon>Salmoniformes</taxon>
        <taxon>Salmonidae</taxon>
        <taxon>Coregoninae</taxon>
        <taxon>Coregonus</taxon>
    </lineage>
</organism>
<evidence type="ECO:0000256" key="8">
    <source>
        <dbReference type="ARBA" id="ARBA00023014"/>
    </source>
</evidence>
<evidence type="ECO:0000256" key="7">
    <source>
        <dbReference type="ARBA" id="ARBA00023004"/>
    </source>
</evidence>
<reference evidence="13 14" key="1">
    <citation type="submission" date="2021-04" db="EMBL/GenBank/DDBJ databases">
        <authorList>
            <person name="De Guttry C."/>
            <person name="Zahm M."/>
            <person name="Klopp C."/>
            <person name="Cabau C."/>
            <person name="Louis A."/>
            <person name="Berthelot C."/>
            <person name="Parey E."/>
            <person name="Roest Crollius H."/>
            <person name="Montfort J."/>
            <person name="Robinson-Rechavi M."/>
            <person name="Bucao C."/>
            <person name="Bouchez O."/>
            <person name="Gislard M."/>
            <person name="Lluch J."/>
            <person name="Milhes M."/>
            <person name="Lampietro C."/>
            <person name="Lopez Roques C."/>
            <person name="Donnadieu C."/>
            <person name="Braasch I."/>
            <person name="Desvignes T."/>
            <person name="Postlethwait J."/>
            <person name="Bobe J."/>
            <person name="Wedekind C."/>
            <person name="Guiguen Y."/>
        </authorList>
    </citation>
    <scope>NUCLEOTIDE SEQUENCE [LARGE SCALE GENOMIC DNA]</scope>
    <source>
        <strain evidence="13">Cs_M1</strain>
        <tissue evidence="13">Blood</tissue>
    </source>
</reference>
<dbReference type="AlphaFoldDB" id="A0AAN8QX84"/>
<feature type="compositionally biased region" description="Low complexity" evidence="11">
    <location>
        <begin position="34"/>
        <end position="50"/>
    </location>
</feature>
<name>A0AAN8QX84_9TELE</name>
<evidence type="ECO:0000259" key="12">
    <source>
        <dbReference type="PROSITE" id="PS51085"/>
    </source>
</evidence>
<dbReference type="InterPro" id="IPR012675">
    <property type="entry name" value="Beta-grasp_dom_sf"/>
</dbReference>
<dbReference type="FunFam" id="3.10.20.30:FF:000013">
    <property type="entry name" value="Adrenodoxin, mitochondrial"/>
    <property type="match status" value="1"/>
</dbReference>
<evidence type="ECO:0000256" key="4">
    <source>
        <dbReference type="ARBA" id="ARBA00022714"/>
    </source>
</evidence>
<evidence type="ECO:0000256" key="9">
    <source>
        <dbReference type="ARBA" id="ARBA00023128"/>
    </source>
</evidence>
<accession>A0AAN8QX84</accession>
<evidence type="ECO:0000313" key="14">
    <source>
        <dbReference type="Proteomes" id="UP001356427"/>
    </source>
</evidence>
<dbReference type="InterPro" id="IPR036010">
    <property type="entry name" value="2Fe-2S_ferredoxin-like_sf"/>
</dbReference>
<protein>
    <recommendedName>
        <fullName evidence="12">2Fe-2S ferredoxin-type domain-containing protein</fullName>
    </recommendedName>
</protein>
<evidence type="ECO:0000256" key="6">
    <source>
        <dbReference type="ARBA" id="ARBA00022982"/>
    </source>
</evidence>
<dbReference type="SUPFAM" id="SSF54292">
    <property type="entry name" value="2Fe-2S ferredoxin-like"/>
    <property type="match status" value="1"/>
</dbReference>
<keyword evidence="5" id="KW-0479">Metal-binding</keyword>
<sequence>MLNQRDRSLQQIIENLRQLTIAVQSRVDTRPAPAAVGAEAAAMASPVSPATSREPRLPPTERHPWLVAHKPRIDWSTGWLILEGGSAPILFRSPPTTHQPKPPSQTTYQSSPLPQVPHSEPPTALAVVATGRTAATDSVTGPDLAGVLKWKKYGTTKTLSRAGRLAKLSNRGRTAFVREVSGGNKVLLGTCAQPLSYSRSEEKVTVYFVNHDGRKITTSGAKGDSLLDLVVDQNLDIDGFGACEGTLACSTCHVILDQKVYNQLGPITDEENDMLDLAFGLTDTSRLGCQVCLSRDLEGITVRVPDGVNDMRRSDDAGPTL</sequence>
<evidence type="ECO:0000256" key="10">
    <source>
        <dbReference type="ARBA" id="ARBA00034078"/>
    </source>
</evidence>
<dbReference type="PROSITE" id="PS51085">
    <property type="entry name" value="2FE2S_FER_2"/>
    <property type="match status" value="1"/>
</dbReference>
<dbReference type="Gene3D" id="3.10.20.30">
    <property type="match status" value="1"/>
</dbReference>
<dbReference type="GO" id="GO:0005759">
    <property type="term" value="C:mitochondrial matrix"/>
    <property type="evidence" value="ECO:0007669"/>
    <property type="project" value="UniProtKB-SubCell"/>
</dbReference>
<comment type="similarity">
    <text evidence="2">Belongs to the adrenodoxin/putidaredoxin family.</text>
</comment>
<evidence type="ECO:0000313" key="13">
    <source>
        <dbReference type="EMBL" id="KAK6315156.1"/>
    </source>
</evidence>
<dbReference type="PROSITE" id="PS00814">
    <property type="entry name" value="ADX"/>
    <property type="match status" value="1"/>
</dbReference>
<comment type="subcellular location">
    <subcellularLocation>
        <location evidence="1">Mitochondrion matrix</location>
    </subcellularLocation>
</comment>
<dbReference type="GO" id="GO:0140647">
    <property type="term" value="P:P450-containing electron transport chain"/>
    <property type="evidence" value="ECO:0007669"/>
    <property type="project" value="InterPro"/>
</dbReference>
<keyword evidence="7" id="KW-0408">Iron</keyword>
<gene>
    <name evidence="13" type="ORF">J4Q44_G00146850</name>
</gene>
<dbReference type="Proteomes" id="UP001356427">
    <property type="component" value="Unassembled WGS sequence"/>
</dbReference>
<evidence type="ECO:0000256" key="3">
    <source>
        <dbReference type="ARBA" id="ARBA00022448"/>
    </source>
</evidence>
<dbReference type="GO" id="GO:0009055">
    <property type="term" value="F:electron transfer activity"/>
    <property type="evidence" value="ECO:0007669"/>
    <property type="project" value="TreeGrafter"/>
</dbReference>
<evidence type="ECO:0000256" key="5">
    <source>
        <dbReference type="ARBA" id="ARBA00022723"/>
    </source>
</evidence>
<dbReference type="InterPro" id="IPR018298">
    <property type="entry name" value="Adrenodoxin_Fe-S_BS"/>
</dbReference>